<reference evidence="2 3" key="1">
    <citation type="submission" date="2020-08" db="EMBL/GenBank/DDBJ databases">
        <title>Sequencing the genomes of 1000 actinobacteria strains.</title>
        <authorList>
            <person name="Klenk H.-P."/>
        </authorList>
    </citation>
    <scope>NUCLEOTIDE SEQUENCE [LARGE SCALE GENOMIC DNA]</scope>
    <source>
        <strain evidence="2 3">DSM 43023</strain>
    </source>
</reference>
<dbReference type="Pfam" id="PF14534">
    <property type="entry name" value="DUF4440"/>
    <property type="match status" value="1"/>
</dbReference>
<dbReference type="AlphaFoldDB" id="A0A7W7WA13"/>
<evidence type="ECO:0000259" key="1">
    <source>
        <dbReference type="Pfam" id="PF14534"/>
    </source>
</evidence>
<dbReference type="EMBL" id="JACHJU010000001">
    <property type="protein sequence ID" value="MBB4939481.1"/>
    <property type="molecule type" value="Genomic_DNA"/>
</dbReference>
<dbReference type="SUPFAM" id="SSF54427">
    <property type="entry name" value="NTF2-like"/>
    <property type="match status" value="1"/>
</dbReference>
<comment type="caution">
    <text evidence="2">The sequence shown here is derived from an EMBL/GenBank/DDBJ whole genome shotgun (WGS) entry which is preliminary data.</text>
</comment>
<dbReference type="RefSeq" id="WP_312882455.1">
    <property type="nucleotide sequence ID" value="NZ_BAABEK010000097.1"/>
</dbReference>
<evidence type="ECO:0000313" key="2">
    <source>
        <dbReference type="EMBL" id="MBB4939481.1"/>
    </source>
</evidence>
<dbReference type="Proteomes" id="UP000534286">
    <property type="component" value="Unassembled WGS sequence"/>
</dbReference>
<name>A0A7W7WA13_9ACTN</name>
<accession>A0A7W7WA13</accession>
<evidence type="ECO:0000313" key="3">
    <source>
        <dbReference type="Proteomes" id="UP000534286"/>
    </source>
</evidence>
<feature type="domain" description="DUF4440" evidence="1">
    <location>
        <begin position="47"/>
        <end position="149"/>
    </location>
</feature>
<keyword evidence="3" id="KW-1185">Reference proteome</keyword>
<dbReference type="InterPro" id="IPR032710">
    <property type="entry name" value="NTF2-like_dom_sf"/>
</dbReference>
<proteinExistence type="predicted"/>
<dbReference type="InterPro" id="IPR027843">
    <property type="entry name" value="DUF4440"/>
</dbReference>
<dbReference type="Gene3D" id="3.10.450.50">
    <property type="match status" value="1"/>
</dbReference>
<organism evidence="2 3">
    <name type="scientific">Streptosporangium album</name>
    <dbReference type="NCBI Taxonomy" id="47479"/>
    <lineage>
        <taxon>Bacteria</taxon>
        <taxon>Bacillati</taxon>
        <taxon>Actinomycetota</taxon>
        <taxon>Actinomycetes</taxon>
        <taxon>Streptosporangiales</taxon>
        <taxon>Streptosporangiaceae</taxon>
        <taxon>Streptosporangium</taxon>
    </lineage>
</organism>
<protein>
    <submittedName>
        <fullName evidence="2">Uncharacterized protein (TIGR02246 family)</fullName>
    </submittedName>
</protein>
<sequence>MHPGRPAGLAAAIEHTGLGEVRQPVGQDLVRQRGQWQLAERPEDVPATFAERFNSGDAEAVAEVYESGAVFVPEPGTSLTGQDLHAANGRFMGLGLPITVRPRHVYTAGDIALLIVDWVIDGVDRDGRPVHIEGTATDVARRGQDGRWRYAVDSPCGVHADTPTG</sequence>
<gene>
    <name evidence="2" type="ORF">FHR32_003786</name>
</gene>